<accession>A0A7W7SWR0</accession>
<dbReference type="EMBL" id="JACHJW010000001">
    <property type="protein sequence ID" value="MBB4961737.1"/>
    <property type="molecule type" value="Genomic_DNA"/>
</dbReference>
<organism evidence="1 2">
    <name type="scientific">Micromonospora polyrhachis</name>
    <dbReference type="NCBI Taxonomy" id="1282883"/>
    <lineage>
        <taxon>Bacteria</taxon>
        <taxon>Bacillati</taxon>
        <taxon>Actinomycetota</taxon>
        <taxon>Actinomycetes</taxon>
        <taxon>Micromonosporales</taxon>
        <taxon>Micromonosporaceae</taxon>
        <taxon>Micromonospora</taxon>
    </lineage>
</organism>
<keyword evidence="2" id="KW-1185">Reference proteome</keyword>
<evidence type="ECO:0008006" key="3">
    <source>
        <dbReference type="Google" id="ProtNLM"/>
    </source>
</evidence>
<reference evidence="1 2" key="1">
    <citation type="submission" date="2020-08" db="EMBL/GenBank/DDBJ databases">
        <title>Sequencing the genomes of 1000 actinobacteria strains.</title>
        <authorList>
            <person name="Klenk H.-P."/>
        </authorList>
    </citation>
    <scope>NUCLEOTIDE SEQUENCE [LARGE SCALE GENOMIC DNA]</scope>
    <source>
        <strain evidence="1 2">DSM 45886</strain>
    </source>
</reference>
<dbReference type="RefSeq" id="WP_184537474.1">
    <property type="nucleotide sequence ID" value="NZ_JACHJW010000001.1"/>
</dbReference>
<name>A0A7W7SWR0_9ACTN</name>
<protein>
    <recommendedName>
        <fullName evidence="3">Homeodomain-like domain-containing protein</fullName>
    </recommendedName>
</protein>
<dbReference type="AlphaFoldDB" id="A0A7W7SWR0"/>
<evidence type="ECO:0000313" key="2">
    <source>
        <dbReference type="Proteomes" id="UP000578819"/>
    </source>
</evidence>
<gene>
    <name evidence="1" type="ORF">FHR38_005470</name>
</gene>
<evidence type="ECO:0000313" key="1">
    <source>
        <dbReference type="EMBL" id="MBB4961737.1"/>
    </source>
</evidence>
<comment type="caution">
    <text evidence="1">The sequence shown here is derived from an EMBL/GenBank/DDBJ whole genome shotgun (WGS) entry which is preliminary data.</text>
</comment>
<proteinExistence type="predicted"/>
<sequence length="158" mass="17019">MVEELVPGHSDLIGFRLPDGTLNTDAAAPAGTVGYRARCSCGWVGTSDYPAAEEGLWMATTEWSGHIRPILVATPPGWLLSRSDTLRDNVAELAATWPLQALGVLAEVERWQRPLIERAVLAAREAGLSWAEIGNALGISRQSAHERFRNVAPAKPPA</sequence>
<dbReference type="Proteomes" id="UP000578819">
    <property type="component" value="Unassembled WGS sequence"/>
</dbReference>